<sequence length="188" mass="21624">MNVALQFTACECSRLEHVFARCFEATEQTLLAGGASEPYYRPADSPQSQHLLYYREDFFASALHEISHWCLAGIERRQLPDFGYWYAPEGRTPEQQRAFEQVEIKPQSIEWCLSRACGYPFRVSVDNFTPDGTLPDTRWFRAQVLAQAQHWQLHGLPTRAQQIYAALCHEFGTTMALPDQRFTAADLD</sequence>
<reference evidence="1 2" key="1">
    <citation type="submission" date="2018-01" db="EMBL/GenBank/DDBJ databases">
        <title>The draft genome sequence of Halioglobus japonicus S1-36.</title>
        <authorList>
            <person name="Du Z.-J."/>
            <person name="Shi M.-J."/>
        </authorList>
    </citation>
    <scope>NUCLEOTIDE SEQUENCE [LARGE SCALE GENOMIC DNA]</scope>
    <source>
        <strain evidence="1 2">S1-36</strain>
    </source>
</reference>
<gene>
    <name evidence="1" type="ORF">C0029_10980</name>
</gene>
<dbReference type="InterPro" id="IPR007411">
    <property type="entry name" value="EpmC"/>
</dbReference>
<dbReference type="Pfam" id="PF04315">
    <property type="entry name" value="EpmC"/>
    <property type="match status" value="1"/>
</dbReference>
<dbReference type="AlphaFoldDB" id="A0AAP8MFK9"/>
<evidence type="ECO:0000313" key="1">
    <source>
        <dbReference type="EMBL" id="PLW86886.1"/>
    </source>
</evidence>
<dbReference type="KEGG" id="hja:BST95_11980"/>
<name>A0AAP8MFK9_9GAMM</name>
<evidence type="ECO:0000313" key="2">
    <source>
        <dbReference type="Proteomes" id="UP000235162"/>
    </source>
</evidence>
<dbReference type="Proteomes" id="UP000235162">
    <property type="component" value="Unassembled WGS sequence"/>
</dbReference>
<protein>
    <submittedName>
        <fullName evidence="1">Transporting ATPase</fullName>
    </submittedName>
</protein>
<proteinExistence type="predicted"/>
<dbReference type="EMBL" id="PKUR01000002">
    <property type="protein sequence ID" value="PLW86886.1"/>
    <property type="molecule type" value="Genomic_DNA"/>
</dbReference>
<organism evidence="1 2">
    <name type="scientific">Halioglobus japonicus</name>
    <dbReference type="NCBI Taxonomy" id="930805"/>
    <lineage>
        <taxon>Bacteria</taxon>
        <taxon>Pseudomonadati</taxon>
        <taxon>Pseudomonadota</taxon>
        <taxon>Gammaproteobacteria</taxon>
        <taxon>Cellvibrionales</taxon>
        <taxon>Halieaceae</taxon>
        <taxon>Halioglobus</taxon>
    </lineage>
</organism>
<accession>A0AAP8MFK9</accession>
<comment type="caution">
    <text evidence="1">The sequence shown here is derived from an EMBL/GenBank/DDBJ whole genome shotgun (WGS) entry which is preliminary data.</text>
</comment>
<dbReference type="RefSeq" id="WP_084199716.1">
    <property type="nucleotide sequence ID" value="NZ_BMYL01000009.1"/>
</dbReference>
<keyword evidence="2" id="KW-1185">Reference proteome</keyword>